<proteinExistence type="predicted"/>
<organism evidence="1 2">
    <name type="scientific">Leifsonia kafniensis</name>
    <dbReference type="NCBI Taxonomy" id="475957"/>
    <lineage>
        <taxon>Bacteria</taxon>
        <taxon>Bacillati</taxon>
        <taxon>Actinomycetota</taxon>
        <taxon>Actinomycetes</taxon>
        <taxon>Micrococcales</taxon>
        <taxon>Microbacteriaceae</taxon>
        <taxon>Leifsonia</taxon>
    </lineage>
</organism>
<comment type="caution">
    <text evidence="1">The sequence shown here is derived from an EMBL/GenBank/DDBJ whole genome shotgun (WGS) entry which is preliminary data.</text>
</comment>
<evidence type="ECO:0000313" key="2">
    <source>
        <dbReference type="Proteomes" id="UP001501803"/>
    </source>
</evidence>
<dbReference type="RefSeq" id="WP_345063683.1">
    <property type="nucleotide sequence ID" value="NZ_BAABCN010000002.1"/>
</dbReference>
<protein>
    <submittedName>
        <fullName evidence="1">Uncharacterized protein</fullName>
    </submittedName>
</protein>
<sequence length="176" mass="19466">MTIHVEDFRPEFIEWLRRADHTIGRSDSDRIAIAPRGGEWVYFLAEIQGGWIRVTRSDRGGDEGWEFDAASLEVIEHHFTADVGNIVRSRSGISGDVRLPTRAKELASGASLHAVTEGENAGREELVLNGEILGVFKLYGRDFHPAVAASVYCSGSLAEIRESFLDPEGRPLFGLK</sequence>
<accession>A0ABP7KAV1</accession>
<keyword evidence="2" id="KW-1185">Reference proteome</keyword>
<reference evidence="2" key="1">
    <citation type="journal article" date="2019" name="Int. J. Syst. Evol. Microbiol.">
        <title>The Global Catalogue of Microorganisms (GCM) 10K type strain sequencing project: providing services to taxonomists for standard genome sequencing and annotation.</title>
        <authorList>
            <consortium name="The Broad Institute Genomics Platform"/>
            <consortium name="The Broad Institute Genome Sequencing Center for Infectious Disease"/>
            <person name="Wu L."/>
            <person name="Ma J."/>
        </authorList>
    </citation>
    <scope>NUCLEOTIDE SEQUENCE [LARGE SCALE GENOMIC DNA]</scope>
    <source>
        <strain evidence="2">JCM 17021</strain>
    </source>
</reference>
<evidence type="ECO:0000313" key="1">
    <source>
        <dbReference type="EMBL" id="GAA3871506.1"/>
    </source>
</evidence>
<dbReference type="Proteomes" id="UP001501803">
    <property type="component" value="Unassembled WGS sequence"/>
</dbReference>
<dbReference type="InterPro" id="IPR028953">
    <property type="entry name" value="Imm_IFT-like"/>
</dbReference>
<dbReference type="Pfam" id="PF15598">
    <property type="entry name" value="Imm61"/>
    <property type="match status" value="1"/>
</dbReference>
<gene>
    <name evidence="1" type="ORF">GCM10022381_13250</name>
</gene>
<dbReference type="EMBL" id="BAABCN010000002">
    <property type="protein sequence ID" value="GAA3871506.1"/>
    <property type="molecule type" value="Genomic_DNA"/>
</dbReference>
<name>A0ABP7KAV1_9MICO</name>